<protein>
    <submittedName>
        <fullName evidence="2">Uncharacterized protein</fullName>
    </submittedName>
</protein>
<gene>
    <name evidence="2" type="ORF">KPH14_012112</name>
</gene>
<reference evidence="2" key="2">
    <citation type="journal article" date="2023" name="Commun. Biol.">
        <title>Intrasexual cuticular hydrocarbon dimorphism in a wasp sheds light on hydrocarbon biosynthesis genes in Hymenoptera.</title>
        <authorList>
            <person name="Moris V.C."/>
            <person name="Podsiadlowski L."/>
            <person name="Martin S."/>
            <person name="Oeyen J.P."/>
            <person name="Donath A."/>
            <person name="Petersen M."/>
            <person name="Wilbrandt J."/>
            <person name="Misof B."/>
            <person name="Liedtke D."/>
            <person name="Thamm M."/>
            <person name="Scheiner R."/>
            <person name="Schmitt T."/>
            <person name="Niehuis O."/>
        </authorList>
    </citation>
    <scope>NUCLEOTIDE SEQUENCE</scope>
    <source>
        <strain evidence="2">GBR_01_08_01A</strain>
    </source>
</reference>
<accession>A0AAD9RAC1</accession>
<organism evidence="2 3">
    <name type="scientific">Odynerus spinipes</name>
    <dbReference type="NCBI Taxonomy" id="1348599"/>
    <lineage>
        <taxon>Eukaryota</taxon>
        <taxon>Metazoa</taxon>
        <taxon>Ecdysozoa</taxon>
        <taxon>Arthropoda</taxon>
        <taxon>Hexapoda</taxon>
        <taxon>Insecta</taxon>
        <taxon>Pterygota</taxon>
        <taxon>Neoptera</taxon>
        <taxon>Endopterygota</taxon>
        <taxon>Hymenoptera</taxon>
        <taxon>Apocrita</taxon>
        <taxon>Aculeata</taxon>
        <taxon>Vespoidea</taxon>
        <taxon>Vespidae</taxon>
        <taxon>Eumeninae</taxon>
        <taxon>Odynerus</taxon>
    </lineage>
</organism>
<keyword evidence="3" id="KW-1185">Reference proteome</keyword>
<evidence type="ECO:0000256" key="1">
    <source>
        <dbReference type="SAM" id="MobiDB-lite"/>
    </source>
</evidence>
<feature type="compositionally biased region" description="Pro residues" evidence="1">
    <location>
        <begin position="231"/>
        <end position="248"/>
    </location>
</feature>
<dbReference type="AlphaFoldDB" id="A0AAD9RAC1"/>
<proteinExistence type="predicted"/>
<reference evidence="2" key="1">
    <citation type="submission" date="2021-08" db="EMBL/GenBank/DDBJ databases">
        <authorList>
            <person name="Misof B."/>
            <person name="Oliver O."/>
            <person name="Podsiadlowski L."/>
            <person name="Donath A."/>
            <person name="Peters R."/>
            <person name="Mayer C."/>
            <person name="Rust J."/>
            <person name="Gunkel S."/>
            <person name="Lesny P."/>
            <person name="Martin S."/>
            <person name="Oeyen J.P."/>
            <person name="Petersen M."/>
            <person name="Panagiotis P."/>
            <person name="Wilbrandt J."/>
            <person name="Tanja T."/>
        </authorList>
    </citation>
    <scope>NUCLEOTIDE SEQUENCE</scope>
    <source>
        <strain evidence="2">GBR_01_08_01A</strain>
        <tissue evidence="2">Thorax + abdomen</tissue>
    </source>
</reference>
<sequence>MRESTEDIECVSEPYDISHAPFIIHNSIHEIRRTCDRRVFRNKEKIPGIEFVYAPAFTLQVTDAEQKLTESELSDCKSPVTSKTSGKEKCPSILEKDCEEDKKSVRGCVSELKKKCCYDKSIEMCTKDQCYRCSLICPPCPPPQIPPDPTYPCPTPCKIITCSLPPSHRSRPKLTCKAYFPKIEPIKAVRFAPAANPPHGFGQWTNLTYRPIIQGGFSYYGVDKLIPRGPPPGPPVLCRPTPVRPSDPPGMTVYSAP</sequence>
<dbReference type="EMBL" id="JAIFRP010004410">
    <property type="protein sequence ID" value="KAK2575723.1"/>
    <property type="molecule type" value="Genomic_DNA"/>
</dbReference>
<feature type="region of interest" description="Disordered" evidence="1">
    <location>
        <begin position="231"/>
        <end position="257"/>
    </location>
</feature>
<dbReference type="Proteomes" id="UP001258017">
    <property type="component" value="Unassembled WGS sequence"/>
</dbReference>
<comment type="caution">
    <text evidence="2">The sequence shown here is derived from an EMBL/GenBank/DDBJ whole genome shotgun (WGS) entry which is preliminary data.</text>
</comment>
<evidence type="ECO:0000313" key="3">
    <source>
        <dbReference type="Proteomes" id="UP001258017"/>
    </source>
</evidence>
<evidence type="ECO:0000313" key="2">
    <source>
        <dbReference type="EMBL" id="KAK2575723.1"/>
    </source>
</evidence>
<name>A0AAD9RAC1_9HYME</name>